<keyword evidence="2" id="KW-0677">Repeat</keyword>
<organism evidence="5 6">
    <name type="scientific">Epichloe festucae (strain Fl1)</name>
    <dbReference type="NCBI Taxonomy" id="877507"/>
    <lineage>
        <taxon>Eukaryota</taxon>
        <taxon>Fungi</taxon>
        <taxon>Dikarya</taxon>
        <taxon>Ascomycota</taxon>
        <taxon>Pezizomycotina</taxon>
        <taxon>Sordariomycetes</taxon>
        <taxon>Hypocreomycetidae</taxon>
        <taxon>Hypocreales</taxon>
        <taxon>Clavicipitaceae</taxon>
        <taxon>Epichloe</taxon>
    </lineage>
</organism>
<dbReference type="InterPro" id="IPR027267">
    <property type="entry name" value="AH/BAR_dom_sf"/>
</dbReference>
<name>A0A7S9KPE1_EPIFF</name>
<dbReference type="SUPFAM" id="SSF52058">
    <property type="entry name" value="L domain-like"/>
    <property type="match status" value="1"/>
</dbReference>
<dbReference type="PROSITE" id="PS51450">
    <property type="entry name" value="LRR"/>
    <property type="match status" value="2"/>
</dbReference>
<dbReference type="FunFam" id="1.20.1270.60:FF:000075">
    <property type="entry name" value="Related to IVY1-phospholipid-binding protein"/>
    <property type="match status" value="1"/>
</dbReference>
<evidence type="ECO:0000256" key="3">
    <source>
        <dbReference type="SAM" id="Coils"/>
    </source>
</evidence>
<dbReference type="PANTHER" id="PTHR38407">
    <property type="entry name" value="PROTEIN IVY1"/>
    <property type="match status" value="1"/>
</dbReference>
<protein>
    <submittedName>
        <fullName evidence="5">Uncharacterized protein</fullName>
    </submittedName>
</protein>
<keyword evidence="6" id="KW-1185">Reference proteome</keyword>
<dbReference type="InterPro" id="IPR032675">
    <property type="entry name" value="LRR_dom_sf"/>
</dbReference>
<dbReference type="InterPro" id="IPR037470">
    <property type="entry name" value="IVY1"/>
</dbReference>
<feature type="region of interest" description="Disordered" evidence="4">
    <location>
        <begin position="22"/>
        <end position="54"/>
    </location>
</feature>
<gene>
    <name evidence="5" type="ORF">C2857_005206</name>
</gene>
<dbReference type="SUPFAM" id="SSF103657">
    <property type="entry name" value="BAR/IMD domain-like"/>
    <property type="match status" value="1"/>
</dbReference>
<evidence type="ECO:0000256" key="2">
    <source>
        <dbReference type="ARBA" id="ARBA00022737"/>
    </source>
</evidence>
<dbReference type="GO" id="GO:0005543">
    <property type="term" value="F:phospholipid binding"/>
    <property type="evidence" value="ECO:0007669"/>
    <property type="project" value="InterPro"/>
</dbReference>
<feature type="compositionally biased region" description="Basic residues" evidence="4">
    <location>
        <begin position="25"/>
        <end position="34"/>
    </location>
</feature>
<proteinExistence type="predicted"/>
<feature type="compositionally biased region" description="Acidic residues" evidence="4">
    <location>
        <begin position="780"/>
        <end position="793"/>
    </location>
</feature>
<dbReference type="Gene3D" id="1.20.1270.60">
    <property type="entry name" value="Arfaptin homology (AH) domain/BAR domain"/>
    <property type="match status" value="1"/>
</dbReference>
<evidence type="ECO:0000313" key="6">
    <source>
        <dbReference type="Proteomes" id="UP000594364"/>
    </source>
</evidence>
<dbReference type="GO" id="GO:0000329">
    <property type="term" value="C:fungal-type vacuole membrane"/>
    <property type="evidence" value="ECO:0007669"/>
    <property type="project" value="InterPro"/>
</dbReference>
<dbReference type="InterPro" id="IPR003591">
    <property type="entry name" value="Leu-rich_rpt_typical-subtyp"/>
</dbReference>
<dbReference type="EMBL" id="CP031386">
    <property type="protein sequence ID" value="QPG96763.1"/>
    <property type="molecule type" value="Genomic_DNA"/>
</dbReference>
<dbReference type="Gene3D" id="3.80.10.10">
    <property type="entry name" value="Ribonuclease Inhibitor"/>
    <property type="match status" value="1"/>
</dbReference>
<dbReference type="GO" id="GO:0042144">
    <property type="term" value="P:vacuole fusion, non-autophagic"/>
    <property type="evidence" value="ECO:0007669"/>
    <property type="project" value="InterPro"/>
</dbReference>
<evidence type="ECO:0000256" key="1">
    <source>
        <dbReference type="ARBA" id="ARBA00022614"/>
    </source>
</evidence>
<feature type="coiled-coil region" evidence="3">
    <location>
        <begin position="525"/>
        <end position="552"/>
    </location>
</feature>
<dbReference type="InterPro" id="IPR001611">
    <property type="entry name" value="Leu-rich_rpt"/>
</dbReference>
<evidence type="ECO:0000256" key="4">
    <source>
        <dbReference type="SAM" id="MobiDB-lite"/>
    </source>
</evidence>
<accession>A0A7S9KPE1</accession>
<dbReference type="OrthoDB" id="1517790at2759"/>
<dbReference type="SMART" id="SM00369">
    <property type="entry name" value="LRR_TYP"/>
    <property type="match status" value="2"/>
</dbReference>
<dbReference type="PANTHER" id="PTHR38407:SF1">
    <property type="entry name" value="PROTEIN IVY1"/>
    <property type="match status" value="1"/>
</dbReference>
<keyword evidence="3" id="KW-0175">Coiled coil</keyword>
<sequence length="836" mass="91438">MAEEPSLPRLPAVSWDECSQSFSKNPRKRVRHPHSGGLYDSSDPAVFSSDDDPGLDNYVEGRKKKRYVGTWFQQQPTSSDSTFSDCLTLPKPKRERKLVREFDSGVYLGSDGSDDLASEVLEMPLPSKLPQLDQRPPVPTLTKAELLAREKVQACLEQGDETVDFWSMGLEEISNETLSPLSNFSCIPMVAKDVAFEQKEPQLKIYLAMNRLRLVPGALFDLQHLTILSLRGNKLSEIPPAIAKLSNLTQLNLSQNRLRSLPAELVQLFDLNLKDLVLYPNAFLEPESPFDYESDENNRYESTEERLVSHPLGRTPLQISDSIGQVLSTFRFPAYGASNKAAVVDGDKGENADDARLQAKPSRVPSLVEMALRTCYSTNQLSELPHYIPEGLSHLRHLLERASDLEASQQAYSDLLATAKTYRLALATLSNAASQFGSALEACARLKEACAEPISGPHAPGATSMTASFTNPRGACTADTLLSASGVHHLVANHQQILSETVYRSFEVPLLHELDKWQTVIDDEEETYQAKIKAQSKEVKRLEKEGLKLHKQRRRDVARFRAHLVELTSKLDGLTTLHADHSRTLLRESQDTSGRIVDASCSLVRAEVDIFESLARKGWTGGGLDDLLEKGTDLFATEDSVGVGVGVGVGGGGGAGTAGVNGVGESSTKLFSILPPKSILADSVSEGGSARPAHTRGDSLLMDSERYQSLAALATEPKQNGSGAGAGDADSVFSFSADFNKPRGARPFSPQPIRRIPADVTFESLGAMGGHSSQRVKKEEEEEHMVEEEEEEEGANRHDDDDDDDDENRGRKRSQSPGEGEPRHHDGVSSADAWGD</sequence>
<evidence type="ECO:0000313" key="5">
    <source>
        <dbReference type="EMBL" id="QPG96763.1"/>
    </source>
</evidence>
<dbReference type="Proteomes" id="UP000594364">
    <property type="component" value="Chromosome 2"/>
</dbReference>
<dbReference type="AlphaFoldDB" id="A0A7S9KPE1"/>
<keyword evidence="1" id="KW-0433">Leucine-rich repeat</keyword>
<dbReference type="Pfam" id="PF13855">
    <property type="entry name" value="LRR_8"/>
    <property type="match status" value="1"/>
</dbReference>
<feature type="region of interest" description="Disordered" evidence="4">
    <location>
        <begin position="765"/>
        <end position="836"/>
    </location>
</feature>
<reference evidence="5 6" key="1">
    <citation type="journal article" date="2018" name="PLoS Genet.">
        <title>Repeat elements organise 3D genome structure and mediate transcription in the filamentous fungus Epichloe festucae.</title>
        <authorList>
            <person name="Winter D.J."/>
            <person name="Ganley A.R.D."/>
            <person name="Young C.A."/>
            <person name="Liachko I."/>
            <person name="Schardl C.L."/>
            <person name="Dupont P.Y."/>
            <person name="Berry D."/>
            <person name="Ram A."/>
            <person name="Scott B."/>
            <person name="Cox M.P."/>
        </authorList>
    </citation>
    <scope>NUCLEOTIDE SEQUENCE [LARGE SCALE GENOMIC DNA]</scope>
    <source>
        <strain evidence="5 6">Fl1</strain>
    </source>
</reference>